<evidence type="ECO:0000313" key="7">
    <source>
        <dbReference type="Proteomes" id="UP000231644"/>
    </source>
</evidence>
<dbReference type="FunFam" id="3.40.50.880:FF:000030">
    <property type="entry name" value="Gamma-glutamyl-gamma-aminobutyrate hydrolase PuuD"/>
    <property type="match status" value="1"/>
</dbReference>
<comment type="pathway">
    <text evidence="4">Amine and polyamine degradation; putrescine degradation; 4-aminobutanoate from putrescine: step 4/4.</text>
</comment>
<dbReference type="GO" id="GO:0005829">
    <property type="term" value="C:cytosol"/>
    <property type="evidence" value="ECO:0007669"/>
    <property type="project" value="TreeGrafter"/>
</dbReference>
<proteinExistence type="inferred from homology"/>
<evidence type="ECO:0000256" key="3">
    <source>
        <dbReference type="ARBA" id="ARBA00055068"/>
    </source>
</evidence>
<dbReference type="Gene3D" id="3.40.50.880">
    <property type="match status" value="1"/>
</dbReference>
<protein>
    <recommendedName>
        <fullName evidence="5">gamma-glutamyl-gamma-aminobutyrate hydrolase</fullName>
        <ecNumber evidence="5">3.5.1.94</ecNumber>
    </recommendedName>
</protein>
<dbReference type="PROSITE" id="PS51273">
    <property type="entry name" value="GATASE_TYPE_1"/>
    <property type="match status" value="1"/>
</dbReference>
<name>A0A1I1N2A3_9RHOB</name>
<evidence type="ECO:0000256" key="5">
    <source>
        <dbReference type="ARBA" id="ARBA00066788"/>
    </source>
</evidence>
<dbReference type="PANTHER" id="PTHR43235:SF1">
    <property type="entry name" value="GLUTAMINE AMIDOTRANSFERASE PB2B2.05-RELATED"/>
    <property type="match status" value="1"/>
</dbReference>
<dbReference type="OrthoDB" id="9813383at2"/>
<dbReference type="Proteomes" id="UP000231644">
    <property type="component" value="Unassembled WGS sequence"/>
</dbReference>
<dbReference type="GO" id="GO:0033969">
    <property type="term" value="F:gamma-glutamyl-gamma-aminobutyrate hydrolase activity"/>
    <property type="evidence" value="ECO:0007669"/>
    <property type="project" value="UniProtKB-EC"/>
</dbReference>
<dbReference type="GO" id="GO:0006598">
    <property type="term" value="P:polyamine catabolic process"/>
    <property type="evidence" value="ECO:0007669"/>
    <property type="project" value="TreeGrafter"/>
</dbReference>
<dbReference type="InterPro" id="IPR044668">
    <property type="entry name" value="PuuD-like"/>
</dbReference>
<gene>
    <name evidence="6" type="ORF">SAMN05421762_2556</name>
</gene>
<dbReference type="SUPFAM" id="SSF52317">
    <property type="entry name" value="Class I glutamine amidotransferase-like"/>
    <property type="match status" value="1"/>
</dbReference>
<dbReference type="STRING" id="517719.SAMN05421762_2556"/>
<dbReference type="CDD" id="cd01745">
    <property type="entry name" value="GATase1_2"/>
    <property type="match status" value="1"/>
</dbReference>
<dbReference type="EC" id="3.5.1.94" evidence="5"/>
<dbReference type="PANTHER" id="PTHR43235">
    <property type="entry name" value="GLUTAMINE AMIDOTRANSFERASE PB2B2.05-RELATED"/>
    <property type="match status" value="1"/>
</dbReference>
<accession>A0A1I1N2A3</accession>
<dbReference type="GO" id="GO:0016740">
    <property type="term" value="F:transferase activity"/>
    <property type="evidence" value="ECO:0007669"/>
    <property type="project" value="UniProtKB-KW"/>
</dbReference>
<dbReference type="Pfam" id="PF07722">
    <property type="entry name" value="Peptidase_C26"/>
    <property type="match status" value="1"/>
</dbReference>
<dbReference type="AlphaFoldDB" id="A0A1I1N2A3"/>
<evidence type="ECO:0000256" key="4">
    <source>
        <dbReference type="ARBA" id="ARBA00060634"/>
    </source>
</evidence>
<comment type="catalytic activity">
    <reaction evidence="2">
        <text>4-(gamma-L-glutamylamino)butanoate + H2O = 4-aminobutanoate + L-glutamate</text>
        <dbReference type="Rhea" id="RHEA:19737"/>
        <dbReference type="ChEBI" id="CHEBI:15377"/>
        <dbReference type="ChEBI" id="CHEBI:29985"/>
        <dbReference type="ChEBI" id="CHEBI:58800"/>
        <dbReference type="ChEBI" id="CHEBI:59888"/>
        <dbReference type="EC" id="3.5.1.94"/>
    </reaction>
</comment>
<reference evidence="6 7" key="1">
    <citation type="submission" date="2016-10" db="EMBL/GenBank/DDBJ databases">
        <authorList>
            <person name="de Groot N.N."/>
        </authorList>
    </citation>
    <scope>NUCLEOTIDE SEQUENCE [LARGE SCALE GENOMIC DNA]</scope>
    <source>
        <strain evidence="6 7">DSM 29619</strain>
    </source>
</reference>
<dbReference type="InterPro" id="IPR029062">
    <property type="entry name" value="Class_I_gatase-like"/>
</dbReference>
<keyword evidence="7" id="KW-1185">Reference proteome</keyword>
<evidence type="ECO:0000256" key="1">
    <source>
        <dbReference type="ARBA" id="ARBA00011083"/>
    </source>
</evidence>
<dbReference type="EMBL" id="FOLX01000001">
    <property type="protein sequence ID" value="SFC87930.1"/>
    <property type="molecule type" value="Genomic_DNA"/>
</dbReference>
<keyword evidence="6" id="KW-0315">Glutamine amidotransferase</keyword>
<comment type="function">
    <text evidence="3">Involved in the breakdown of putrescine via hydrolysis of the gamma-glutamyl linkage of gamma-glutamyl-gamma-aminobutyrate.</text>
</comment>
<organism evidence="6 7">
    <name type="scientific">Pseudooceanicola nitratireducens</name>
    <dbReference type="NCBI Taxonomy" id="517719"/>
    <lineage>
        <taxon>Bacteria</taxon>
        <taxon>Pseudomonadati</taxon>
        <taxon>Pseudomonadota</taxon>
        <taxon>Alphaproteobacteria</taxon>
        <taxon>Rhodobacterales</taxon>
        <taxon>Paracoccaceae</taxon>
        <taxon>Pseudooceanicola</taxon>
    </lineage>
</organism>
<dbReference type="RefSeq" id="WP_093447446.1">
    <property type="nucleotide sequence ID" value="NZ_BAABWI010000003.1"/>
</dbReference>
<dbReference type="InterPro" id="IPR011697">
    <property type="entry name" value="Peptidase_C26"/>
</dbReference>
<comment type="similarity">
    <text evidence="1">Belongs to the peptidase C26 family.</text>
</comment>
<keyword evidence="6" id="KW-0808">Transferase</keyword>
<sequence length="259" mass="28063">MARPRIGIITNLHIVNDSYRTHAGGVMNSEAVAEVSGGLPLLIPADPRLCSVEDLMENFDGFVLTGGRPNVHPEEYGEAETEAHGAFDRARDAITLPLVRACVDRGQPILGICRGFQEVAVAMGSALHPEIRDVEGRMNHRMPPVGTVEERFALRHKVTLTEGGPFHRLLGATQVMTNTLHGQAVIRAGERFVIDGTAPDGTAEAAYVKDAPGFTLSVQWHPEFNAGQDPVSRPLFEAFGDAARAWMDARRPVAWAKSA</sequence>
<evidence type="ECO:0000313" key="6">
    <source>
        <dbReference type="EMBL" id="SFC87930.1"/>
    </source>
</evidence>
<evidence type="ECO:0000256" key="2">
    <source>
        <dbReference type="ARBA" id="ARBA00052718"/>
    </source>
</evidence>